<dbReference type="Gene3D" id="3.40.50.1000">
    <property type="entry name" value="HAD superfamily/HAD-like"/>
    <property type="match status" value="1"/>
</dbReference>
<comment type="subunit">
    <text evidence="3">Homotetramer.</text>
</comment>
<protein>
    <submittedName>
        <fullName evidence="7">3-deoxy-D-manno-octulosonate 8-phosphate phosphatase KdsC</fullName>
        <ecNumber evidence="7">3.1.3.45</ecNumber>
    </submittedName>
</protein>
<dbReference type="PANTHER" id="PTHR21485:SF3">
    <property type="entry name" value="N-ACYLNEURAMINATE CYTIDYLYLTRANSFERASE"/>
    <property type="match status" value="1"/>
</dbReference>
<keyword evidence="6" id="KW-0460">Magnesium</keyword>
<proteinExistence type="inferred from homology"/>
<dbReference type="EC" id="3.1.3.45" evidence="7"/>
<dbReference type="NCBIfam" id="TIGR01670">
    <property type="entry name" value="KdsC-phosphatas"/>
    <property type="match status" value="1"/>
</dbReference>
<evidence type="ECO:0000256" key="1">
    <source>
        <dbReference type="ARBA" id="ARBA00001946"/>
    </source>
</evidence>
<keyword evidence="5 7" id="KW-0378">Hydrolase</keyword>
<comment type="cofactor">
    <cofactor evidence="1">
        <name>Mg(2+)</name>
        <dbReference type="ChEBI" id="CHEBI:18420"/>
    </cofactor>
</comment>
<dbReference type="EMBL" id="VSSQ01081651">
    <property type="protein sequence ID" value="MPN30512.1"/>
    <property type="molecule type" value="Genomic_DNA"/>
</dbReference>
<dbReference type="InterPro" id="IPR010023">
    <property type="entry name" value="KdsC_fam"/>
</dbReference>
<dbReference type="AlphaFoldDB" id="A0A645GWT9"/>
<dbReference type="InterPro" id="IPR036412">
    <property type="entry name" value="HAD-like_sf"/>
</dbReference>
<dbReference type="GO" id="GO:0008781">
    <property type="term" value="F:N-acylneuraminate cytidylyltransferase activity"/>
    <property type="evidence" value="ECO:0007669"/>
    <property type="project" value="TreeGrafter"/>
</dbReference>
<dbReference type="InterPro" id="IPR050793">
    <property type="entry name" value="CMP-NeuNAc_synthase"/>
</dbReference>
<comment type="similarity">
    <text evidence="2">Belongs to the KdsC family.</text>
</comment>
<evidence type="ECO:0000256" key="3">
    <source>
        <dbReference type="ARBA" id="ARBA00011881"/>
    </source>
</evidence>
<evidence type="ECO:0000256" key="2">
    <source>
        <dbReference type="ARBA" id="ARBA00005893"/>
    </source>
</evidence>
<reference evidence="7" key="1">
    <citation type="submission" date="2019-08" db="EMBL/GenBank/DDBJ databases">
        <authorList>
            <person name="Kucharzyk K."/>
            <person name="Murdoch R.W."/>
            <person name="Higgins S."/>
            <person name="Loffler F."/>
        </authorList>
    </citation>
    <scope>NUCLEOTIDE SEQUENCE</scope>
</reference>
<name>A0A645GWT9_9ZZZZ</name>
<gene>
    <name evidence="7" type="primary">kdsC_20</name>
    <name evidence="7" type="ORF">SDC9_177983</name>
</gene>
<evidence type="ECO:0000313" key="7">
    <source>
        <dbReference type="EMBL" id="MPN30512.1"/>
    </source>
</evidence>
<sequence length="145" mass="16055">MSSEGEPLRTANIHDGYALNLAVKCGYGVAIITGGNTRAVRVRYESLGITDIYMKSSIKINDYRHYLQKTGYQPEEILFVGDDLPDYRVMQEVGLPVAPCDAAPEIRAIAKYISPRKGGMGVARDVIEQVLKVQGNWMGEEAFGW</sequence>
<dbReference type="PANTHER" id="PTHR21485">
    <property type="entry name" value="HAD SUPERFAMILY MEMBERS CMAS AND KDSC"/>
    <property type="match status" value="1"/>
</dbReference>
<keyword evidence="4" id="KW-0479">Metal-binding</keyword>
<comment type="caution">
    <text evidence="7">The sequence shown here is derived from an EMBL/GenBank/DDBJ whole genome shotgun (WGS) entry which is preliminary data.</text>
</comment>
<evidence type="ECO:0000256" key="5">
    <source>
        <dbReference type="ARBA" id="ARBA00022801"/>
    </source>
</evidence>
<accession>A0A645GWT9</accession>
<organism evidence="7">
    <name type="scientific">bioreactor metagenome</name>
    <dbReference type="NCBI Taxonomy" id="1076179"/>
    <lineage>
        <taxon>unclassified sequences</taxon>
        <taxon>metagenomes</taxon>
        <taxon>ecological metagenomes</taxon>
    </lineage>
</organism>
<dbReference type="GO" id="GO:0046872">
    <property type="term" value="F:metal ion binding"/>
    <property type="evidence" value="ECO:0007669"/>
    <property type="project" value="UniProtKB-KW"/>
</dbReference>
<evidence type="ECO:0000256" key="4">
    <source>
        <dbReference type="ARBA" id="ARBA00022723"/>
    </source>
</evidence>
<dbReference type="GO" id="GO:0019143">
    <property type="term" value="F:3-deoxy-manno-octulosonate-8-phosphatase activity"/>
    <property type="evidence" value="ECO:0007669"/>
    <property type="project" value="UniProtKB-EC"/>
</dbReference>
<dbReference type="InterPro" id="IPR023214">
    <property type="entry name" value="HAD_sf"/>
</dbReference>
<evidence type="ECO:0000256" key="6">
    <source>
        <dbReference type="ARBA" id="ARBA00022842"/>
    </source>
</evidence>
<dbReference type="Pfam" id="PF08282">
    <property type="entry name" value="Hydrolase_3"/>
    <property type="match status" value="1"/>
</dbReference>
<dbReference type="SUPFAM" id="SSF56784">
    <property type="entry name" value="HAD-like"/>
    <property type="match status" value="1"/>
</dbReference>